<dbReference type="Proteomes" id="UP000078512">
    <property type="component" value="Unassembled WGS sequence"/>
</dbReference>
<sequence length="169" mass="19239">MENLEMIKDFEMGNRLEKEDEERLSRQQQFDRSQDNDYITKDRTSWEEIDRSQLETATTHHSRVGSDPRRNGKVILSSDTTIGSSGYPSLSTKATKPAETTFDLYDELMTKEIDEATSTPLIDFLVDDDAREPATNTRTQSQPARGSTTTTAKTNTTRHERVPAVSVRY</sequence>
<feature type="region of interest" description="Disordered" evidence="1">
    <location>
        <begin position="1"/>
        <end position="38"/>
    </location>
</feature>
<name>A0A197JYU8_9FUNG</name>
<feature type="region of interest" description="Disordered" evidence="1">
    <location>
        <begin position="125"/>
        <end position="169"/>
    </location>
</feature>
<evidence type="ECO:0000313" key="3">
    <source>
        <dbReference type="Proteomes" id="UP000078512"/>
    </source>
</evidence>
<evidence type="ECO:0000313" key="2">
    <source>
        <dbReference type="EMBL" id="OAQ30522.1"/>
    </source>
</evidence>
<gene>
    <name evidence="2" type="ORF">K457DRAFT_431369</name>
</gene>
<dbReference type="AlphaFoldDB" id="A0A197JYU8"/>
<keyword evidence="3" id="KW-1185">Reference proteome</keyword>
<feature type="compositionally biased region" description="Basic and acidic residues" evidence="1">
    <location>
        <begin position="1"/>
        <end position="25"/>
    </location>
</feature>
<organism evidence="2 3">
    <name type="scientific">Linnemannia elongata AG-77</name>
    <dbReference type="NCBI Taxonomy" id="1314771"/>
    <lineage>
        <taxon>Eukaryota</taxon>
        <taxon>Fungi</taxon>
        <taxon>Fungi incertae sedis</taxon>
        <taxon>Mucoromycota</taxon>
        <taxon>Mortierellomycotina</taxon>
        <taxon>Mortierellomycetes</taxon>
        <taxon>Mortierellales</taxon>
        <taxon>Mortierellaceae</taxon>
        <taxon>Linnemannia</taxon>
    </lineage>
</organism>
<evidence type="ECO:0000256" key="1">
    <source>
        <dbReference type="SAM" id="MobiDB-lite"/>
    </source>
</evidence>
<feature type="region of interest" description="Disordered" evidence="1">
    <location>
        <begin position="53"/>
        <end position="93"/>
    </location>
</feature>
<reference evidence="2 3" key="1">
    <citation type="submission" date="2016-05" db="EMBL/GenBank/DDBJ databases">
        <title>Genome sequencing reveals origins of a unique bacterial endosymbiosis in the earliest lineages of terrestrial Fungi.</title>
        <authorList>
            <consortium name="DOE Joint Genome Institute"/>
            <person name="Uehling J."/>
            <person name="Gryganskyi A."/>
            <person name="Hameed K."/>
            <person name="Tschaplinski T."/>
            <person name="Misztal P."/>
            <person name="Wu S."/>
            <person name="Desiro A."/>
            <person name="Vande Pol N."/>
            <person name="Du Z.-Y."/>
            <person name="Zienkiewicz A."/>
            <person name="Zienkiewicz K."/>
            <person name="Morin E."/>
            <person name="Tisserant E."/>
            <person name="Splivallo R."/>
            <person name="Hainaut M."/>
            <person name="Henrissat B."/>
            <person name="Ohm R."/>
            <person name="Kuo A."/>
            <person name="Yan J."/>
            <person name="Lipzen A."/>
            <person name="Nolan M."/>
            <person name="Labutti K."/>
            <person name="Barry K."/>
            <person name="Goldstein A."/>
            <person name="Labbe J."/>
            <person name="Schadt C."/>
            <person name="Tuskan G."/>
            <person name="Grigoriev I."/>
            <person name="Martin F."/>
            <person name="Vilgalys R."/>
            <person name="Bonito G."/>
        </authorList>
    </citation>
    <scope>NUCLEOTIDE SEQUENCE [LARGE SCALE GENOMIC DNA]</scope>
    <source>
        <strain evidence="2 3">AG-77</strain>
    </source>
</reference>
<accession>A0A197JYU8</accession>
<feature type="compositionally biased region" description="Polar residues" evidence="1">
    <location>
        <begin position="77"/>
        <end position="93"/>
    </location>
</feature>
<dbReference type="EMBL" id="KV442034">
    <property type="protein sequence ID" value="OAQ30522.1"/>
    <property type="molecule type" value="Genomic_DNA"/>
</dbReference>
<proteinExistence type="predicted"/>
<feature type="compositionally biased region" description="Polar residues" evidence="1">
    <location>
        <begin position="134"/>
        <end position="147"/>
    </location>
</feature>
<protein>
    <submittedName>
        <fullName evidence="2">Uncharacterized protein</fullName>
    </submittedName>
</protein>